<dbReference type="OrthoDB" id="2436199at2759"/>
<dbReference type="SUPFAM" id="SSF50370">
    <property type="entry name" value="Ricin B-like lectins"/>
    <property type="match status" value="1"/>
</dbReference>
<evidence type="ECO:0000313" key="2">
    <source>
        <dbReference type="EMBL" id="KFH62614.1"/>
    </source>
</evidence>
<keyword evidence="3" id="KW-1185">Reference proteome</keyword>
<dbReference type="InterPro" id="IPR035992">
    <property type="entry name" value="Ricin_B-like_lectins"/>
</dbReference>
<reference evidence="2 3" key="1">
    <citation type="submission" date="2011-02" db="EMBL/GenBank/DDBJ databases">
        <title>The Genome Sequence of Mortierella verticillata NRRL 6337.</title>
        <authorList>
            <consortium name="The Broad Institute Genome Sequencing Platform"/>
            <person name="Russ C."/>
            <person name="Cuomo C."/>
            <person name="Burger G."/>
            <person name="Gray M.W."/>
            <person name="Holland P.W.H."/>
            <person name="King N."/>
            <person name="Lang F.B.F."/>
            <person name="Roger A.J."/>
            <person name="Ruiz-Trillo I."/>
            <person name="Young S.K."/>
            <person name="Zeng Q."/>
            <person name="Gargeya S."/>
            <person name="Alvarado L."/>
            <person name="Berlin A."/>
            <person name="Chapman S.B."/>
            <person name="Chen Z."/>
            <person name="Freedman E."/>
            <person name="Gellesch M."/>
            <person name="Goldberg J."/>
            <person name="Griggs A."/>
            <person name="Gujja S."/>
            <person name="Heilman E."/>
            <person name="Heiman D."/>
            <person name="Howarth C."/>
            <person name="Mehta T."/>
            <person name="Neiman D."/>
            <person name="Pearson M."/>
            <person name="Roberts A."/>
            <person name="Saif S."/>
            <person name="Shea T."/>
            <person name="Shenoy N."/>
            <person name="Sisk P."/>
            <person name="Stolte C."/>
            <person name="Sykes S."/>
            <person name="White J."/>
            <person name="Yandava C."/>
            <person name="Haas B."/>
            <person name="Nusbaum C."/>
            <person name="Birren B."/>
        </authorList>
    </citation>
    <scope>NUCLEOTIDE SEQUENCE [LARGE SCALE GENOMIC DNA]</scope>
    <source>
        <strain evidence="2 3">NRRL 6337</strain>
    </source>
</reference>
<keyword evidence="1" id="KW-0732">Signal</keyword>
<organism evidence="2 3">
    <name type="scientific">Podila verticillata NRRL 6337</name>
    <dbReference type="NCBI Taxonomy" id="1069443"/>
    <lineage>
        <taxon>Eukaryota</taxon>
        <taxon>Fungi</taxon>
        <taxon>Fungi incertae sedis</taxon>
        <taxon>Mucoromycota</taxon>
        <taxon>Mortierellomycotina</taxon>
        <taxon>Mortierellomycetes</taxon>
        <taxon>Mortierellales</taxon>
        <taxon>Mortierellaceae</taxon>
        <taxon>Podila</taxon>
    </lineage>
</organism>
<dbReference type="CDD" id="cd23714">
    <property type="entry name" value="beta-trefoil_Ricin_MtaL"/>
    <property type="match status" value="1"/>
</dbReference>
<sequence length="179" mass="20110">MLKSATSFLALSLIALQVVVAQTIQNGIYLIQDTDSGKFLGIGPTPLVYPPIDTPVHLFNERDHFVEHWRVEQAEDGAVIISAARDSARGYKIVSKGNYVFVSAQKEPELWAVESAGQGEVQVKLPFNDKVFTSYPGSSPFDSKILLEPAQGSRNQRYRFVRLDRELYHGNRFYNQESC</sequence>
<dbReference type="Proteomes" id="UP000243308">
    <property type="component" value="Unassembled WGS sequence"/>
</dbReference>
<evidence type="ECO:0008006" key="4">
    <source>
        <dbReference type="Google" id="ProtNLM"/>
    </source>
</evidence>
<dbReference type="AlphaFoldDB" id="A0A086TKY7"/>
<dbReference type="EMBL" id="KN042431">
    <property type="protein sequence ID" value="KFH62614.1"/>
    <property type="molecule type" value="Genomic_DNA"/>
</dbReference>
<feature type="signal peptide" evidence="1">
    <location>
        <begin position="1"/>
        <end position="21"/>
    </location>
</feature>
<name>A0A086TKY7_9FUNG</name>
<feature type="chain" id="PRO_5001815818" description="Ricin B lectin domain-containing protein" evidence="1">
    <location>
        <begin position="22"/>
        <end position="179"/>
    </location>
</feature>
<proteinExistence type="predicted"/>
<dbReference type="Gene3D" id="2.80.10.50">
    <property type="match status" value="1"/>
</dbReference>
<protein>
    <recommendedName>
        <fullName evidence="4">Ricin B lectin domain-containing protein</fullName>
    </recommendedName>
</protein>
<gene>
    <name evidence="2" type="ORF">MVEG_12006</name>
</gene>
<accession>A0A086TKY7</accession>
<evidence type="ECO:0000313" key="3">
    <source>
        <dbReference type="Proteomes" id="UP000243308"/>
    </source>
</evidence>
<evidence type="ECO:0000256" key="1">
    <source>
        <dbReference type="SAM" id="SignalP"/>
    </source>
</evidence>